<keyword evidence="2 6" id="KW-0255">Endonuclease</keyword>
<dbReference type="Pfam" id="PF03852">
    <property type="entry name" value="Vsr"/>
    <property type="match status" value="1"/>
</dbReference>
<dbReference type="RefSeq" id="WP_204657762.1">
    <property type="nucleotide sequence ID" value="NZ_CP056775.1"/>
</dbReference>
<sequence length="146" mass="16930">MSDVHSPEQRSYNMSRVKGKNTKPELSVRRFLFANGFRYRLHSKDIFGKPDIILRKYKTVIFVHGCFWHGHLGCRRASLPKTNTTWWLSKISQNSLRDERTVSKLKELGWKVVVVWECELLSSTKDDTLSALKDSLLATKTEKANC</sequence>
<keyword evidence="3 6" id="KW-0227">DNA damage</keyword>
<dbReference type="CDD" id="cd00221">
    <property type="entry name" value="Vsr"/>
    <property type="match status" value="1"/>
</dbReference>
<comment type="similarity">
    <text evidence="6">Belongs to the vsr family.</text>
</comment>
<dbReference type="EMBL" id="CP056775">
    <property type="protein sequence ID" value="QRR02623.1"/>
    <property type="molecule type" value="Genomic_DNA"/>
</dbReference>
<organism evidence="8 9">
    <name type="scientific">Dyadobacter sandarakinus</name>
    <dbReference type="NCBI Taxonomy" id="2747268"/>
    <lineage>
        <taxon>Bacteria</taxon>
        <taxon>Pseudomonadati</taxon>
        <taxon>Bacteroidota</taxon>
        <taxon>Cytophagia</taxon>
        <taxon>Cytophagales</taxon>
        <taxon>Spirosomataceae</taxon>
        <taxon>Dyadobacter</taxon>
    </lineage>
</organism>
<protein>
    <recommendedName>
        <fullName evidence="6">Very short patch repair endonuclease</fullName>
        <ecNumber evidence="6">3.1.-.-</ecNumber>
    </recommendedName>
</protein>
<reference evidence="8 9" key="1">
    <citation type="submission" date="2020-06" db="EMBL/GenBank/DDBJ databases">
        <title>Dyadobacter sandarakinus sp. nov., isolated from the soil of the Arctic Yellow River Station.</title>
        <authorList>
            <person name="Zhang Y."/>
            <person name="Peng F."/>
        </authorList>
    </citation>
    <scope>NUCLEOTIDE SEQUENCE [LARGE SCALE GENOMIC DNA]</scope>
    <source>
        <strain evidence="8 9">Q3-56</strain>
    </source>
</reference>
<evidence type="ECO:0000256" key="1">
    <source>
        <dbReference type="ARBA" id="ARBA00022722"/>
    </source>
</evidence>
<evidence type="ECO:0000256" key="7">
    <source>
        <dbReference type="SAM" id="MobiDB-lite"/>
    </source>
</evidence>
<dbReference type="InterPro" id="IPR004603">
    <property type="entry name" value="DNA_mismatch_endonuc_vsr"/>
</dbReference>
<gene>
    <name evidence="8" type="primary">vsr</name>
    <name evidence="8" type="ORF">HWI92_17740</name>
</gene>
<comment type="function">
    <text evidence="6">May nick specific sequences that contain T:G mispairs resulting from m5C-deamination.</text>
</comment>
<evidence type="ECO:0000256" key="4">
    <source>
        <dbReference type="ARBA" id="ARBA00022801"/>
    </source>
</evidence>
<keyword evidence="4 6" id="KW-0378">Hydrolase</keyword>
<name>A0ABX7IA74_9BACT</name>
<dbReference type="GO" id="GO:0004519">
    <property type="term" value="F:endonuclease activity"/>
    <property type="evidence" value="ECO:0007669"/>
    <property type="project" value="UniProtKB-KW"/>
</dbReference>
<proteinExistence type="inferred from homology"/>
<accession>A0ABX7IA74</accession>
<dbReference type="InterPro" id="IPR011335">
    <property type="entry name" value="Restrct_endonuc-II-like"/>
</dbReference>
<evidence type="ECO:0000313" key="9">
    <source>
        <dbReference type="Proteomes" id="UP000612680"/>
    </source>
</evidence>
<dbReference type="Proteomes" id="UP000612680">
    <property type="component" value="Chromosome"/>
</dbReference>
<dbReference type="PIRSF" id="PIRSF018267">
    <property type="entry name" value="VSR_endonuc"/>
    <property type="match status" value="1"/>
</dbReference>
<dbReference type="SUPFAM" id="SSF52980">
    <property type="entry name" value="Restriction endonuclease-like"/>
    <property type="match status" value="1"/>
</dbReference>
<dbReference type="EC" id="3.1.-.-" evidence="6"/>
<evidence type="ECO:0000256" key="3">
    <source>
        <dbReference type="ARBA" id="ARBA00022763"/>
    </source>
</evidence>
<feature type="region of interest" description="Disordered" evidence="7">
    <location>
        <begin position="1"/>
        <end position="21"/>
    </location>
</feature>
<evidence type="ECO:0000256" key="2">
    <source>
        <dbReference type="ARBA" id="ARBA00022759"/>
    </source>
</evidence>
<dbReference type="Gene3D" id="3.40.960.10">
    <property type="entry name" value="VSR Endonuclease"/>
    <property type="match status" value="1"/>
</dbReference>
<dbReference type="NCBIfam" id="TIGR00632">
    <property type="entry name" value="vsr"/>
    <property type="match status" value="1"/>
</dbReference>
<evidence type="ECO:0000256" key="6">
    <source>
        <dbReference type="PIRNR" id="PIRNR018267"/>
    </source>
</evidence>
<evidence type="ECO:0000313" key="8">
    <source>
        <dbReference type="EMBL" id="QRR02623.1"/>
    </source>
</evidence>
<keyword evidence="5 6" id="KW-0234">DNA repair</keyword>
<keyword evidence="1 6" id="KW-0540">Nuclease</keyword>
<evidence type="ECO:0000256" key="5">
    <source>
        <dbReference type="ARBA" id="ARBA00023204"/>
    </source>
</evidence>
<keyword evidence="9" id="KW-1185">Reference proteome</keyword>